<keyword evidence="3" id="KW-1185">Reference proteome</keyword>
<dbReference type="EMBL" id="CAUYUJ010017862">
    <property type="protein sequence ID" value="CAK0878582.1"/>
    <property type="molecule type" value="Genomic_DNA"/>
</dbReference>
<dbReference type="Proteomes" id="UP001189429">
    <property type="component" value="Unassembled WGS sequence"/>
</dbReference>
<evidence type="ECO:0000313" key="3">
    <source>
        <dbReference type="Proteomes" id="UP001189429"/>
    </source>
</evidence>
<accession>A0ABN9VY44</accession>
<evidence type="ECO:0000256" key="1">
    <source>
        <dbReference type="SAM" id="MobiDB-lite"/>
    </source>
</evidence>
<gene>
    <name evidence="2" type="ORF">PCOR1329_LOCUS62297</name>
</gene>
<organism evidence="2 3">
    <name type="scientific">Prorocentrum cordatum</name>
    <dbReference type="NCBI Taxonomy" id="2364126"/>
    <lineage>
        <taxon>Eukaryota</taxon>
        <taxon>Sar</taxon>
        <taxon>Alveolata</taxon>
        <taxon>Dinophyceae</taxon>
        <taxon>Prorocentrales</taxon>
        <taxon>Prorocentraceae</taxon>
        <taxon>Prorocentrum</taxon>
    </lineage>
</organism>
<name>A0ABN9VY44_9DINO</name>
<feature type="non-terminal residue" evidence="2">
    <location>
        <position position="90"/>
    </location>
</feature>
<feature type="compositionally biased region" description="Basic residues" evidence="1">
    <location>
        <begin position="1"/>
        <end position="21"/>
    </location>
</feature>
<feature type="region of interest" description="Disordered" evidence="1">
    <location>
        <begin position="1"/>
        <end position="60"/>
    </location>
</feature>
<sequence>PRHGPVRLRRPRHRRARRGVLGRRPAQERGPPGRQPARAEHRAGRAPGASPSWRGELGARRRLPRLHARLRRGAAAAVPVRQAHRQRAAQ</sequence>
<protein>
    <submittedName>
        <fullName evidence="2">Uncharacterized protein</fullName>
    </submittedName>
</protein>
<comment type="caution">
    <text evidence="2">The sequence shown here is derived from an EMBL/GenBank/DDBJ whole genome shotgun (WGS) entry which is preliminary data.</text>
</comment>
<feature type="non-terminal residue" evidence="2">
    <location>
        <position position="1"/>
    </location>
</feature>
<proteinExistence type="predicted"/>
<evidence type="ECO:0000313" key="2">
    <source>
        <dbReference type="EMBL" id="CAK0878582.1"/>
    </source>
</evidence>
<reference evidence="2" key="1">
    <citation type="submission" date="2023-10" db="EMBL/GenBank/DDBJ databases">
        <authorList>
            <person name="Chen Y."/>
            <person name="Shah S."/>
            <person name="Dougan E. K."/>
            <person name="Thang M."/>
            <person name="Chan C."/>
        </authorList>
    </citation>
    <scope>NUCLEOTIDE SEQUENCE [LARGE SCALE GENOMIC DNA]</scope>
</reference>